<organism evidence="1 2">
    <name type="scientific">Rhodobacter maris</name>
    <dbReference type="NCBI Taxonomy" id="446682"/>
    <lineage>
        <taxon>Bacteria</taxon>
        <taxon>Pseudomonadati</taxon>
        <taxon>Pseudomonadota</taxon>
        <taxon>Alphaproteobacteria</taxon>
        <taxon>Rhodobacterales</taxon>
        <taxon>Rhodobacter group</taxon>
        <taxon>Rhodobacter</taxon>
    </lineage>
</organism>
<dbReference type="Gene3D" id="3.40.50.300">
    <property type="entry name" value="P-loop containing nucleotide triphosphate hydrolases"/>
    <property type="match status" value="1"/>
</dbReference>
<dbReference type="PANTHER" id="PTHR10285">
    <property type="entry name" value="URIDINE KINASE"/>
    <property type="match status" value="1"/>
</dbReference>
<name>A0A285RX36_9RHOB</name>
<accession>A0A285RX36</accession>
<protein>
    <recommendedName>
        <fullName evidence="3">Pantothenate kinase</fullName>
    </recommendedName>
</protein>
<evidence type="ECO:0008006" key="3">
    <source>
        <dbReference type="Google" id="ProtNLM"/>
    </source>
</evidence>
<evidence type="ECO:0000313" key="1">
    <source>
        <dbReference type="EMBL" id="SOB99039.1"/>
    </source>
</evidence>
<dbReference type="Proteomes" id="UP000219111">
    <property type="component" value="Unassembled WGS sequence"/>
</dbReference>
<dbReference type="InterPro" id="IPR027417">
    <property type="entry name" value="P-loop_NTPase"/>
</dbReference>
<reference evidence="2" key="1">
    <citation type="submission" date="2017-08" db="EMBL/GenBank/DDBJ databases">
        <authorList>
            <person name="Varghese N."/>
            <person name="Submissions S."/>
        </authorList>
    </citation>
    <scope>NUCLEOTIDE SEQUENCE [LARGE SCALE GENOMIC DNA]</scope>
    <source>
        <strain evidence="2">JA276</strain>
    </source>
</reference>
<proteinExistence type="predicted"/>
<dbReference type="EMBL" id="OBMT01000002">
    <property type="protein sequence ID" value="SOB99039.1"/>
    <property type="molecule type" value="Genomic_DNA"/>
</dbReference>
<gene>
    <name evidence="1" type="ORF">SAMN05877831_102105</name>
</gene>
<sequence length="228" mass="24403">MAEFWLGDSNGPMGDVGAFMASELRVDRADLAGHIGQLGPGRVLVAIVGAPGSGKSRLARELAEALNAKAPGMAAVLPMDGFHRDNDWLEAHRLRAVKGAPETFDVEALLACLCAVKTASEDLPVPSFDRAADEVVPGGATIPAGARVVLVEGNYLLLTRAPWRDLFPLFDLSIRIAVPEATLRARLMNRWASLPEAEARRRTEENDLPNGRLLAQENRAADLVIAAP</sequence>
<dbReference type="AlphaFoldDB" id="A0A285RX36"/>
<keyword evidence="2" id="KW-1185">Reference proteome</keyword>
<dbReference type="RefSeq" id="WP_245860886.1">
    <property type="nucleotide sequence ID" value="NZ_OBMT01000002.1"/>
</dbReference>
<evidence type="ECO:0000313" key="2">
    <source>
        <dbReference type="Proteomes" id="UP000219111"/>
    </source>
</evidence>
<dbReference type="SUPFAM" id="SSF52540">
    <property type="entry name" value="P-loop containing nucleoside triphosphate hydrolases"/>
    <property type="match status" value="1"/>
</dbReference>